<dbReference type="CDD" id="cd04301">
    <property type="entry name" value="NAT_SF"/>
    <property type="match status" value="1"/>
</dbReference>
<keyword evidence="3" id="KW-1185">Reference proteome</keyword>
<dbReference type="Gene3D" id="3.40.630.30">
    <property type="match status" value="1"/>
</dbReference>
<feature type="domain" description="N-acetyltransferase" evidence="1">
    <location>
        <begin position="1"/>
        <end position="147"/>
    </location>
</feature>
<accession>A0A418X5N5</accession>
<dbReference type="SUPFAM" id="SSF55729">
    <property type="entry name" value="Acyl-CoA N-acyltransferases (Nat)"/>
    <property type="match status" value="1"/>
</dbReference>
<evidence type="ECO:0000259" key="1">
    <source>
        <dbReference type="PROSITE" id="PS51186"/>
    </source>
</evidence>
<comment type="caution">
    <text evidence="2">The sequence shown here is derived from an EMBL/GenBank/DDBJ whole genome shotgun (WGS) entry which is preliminary data.</text>
</comment>
<organism evidence="2 3">
    <name type="scientific">Noviherbaspirillum cavernae</name>
    <dbReference type="NCBI Taxonomy" id="2320862"/>
    <lineage>
        <taxon>Bacteria</taxon>
        <taxon>Pseudomonadati</taxon>
        <taxon>Pseudomonadota</taxon>
        <taxon>Betaproteobacteria</taxon>
        <taxon>Burkholderiales</taxon>
        <taxon>Oxalobacteraceae</taxon>
        <taxon>Noviherbaspirillum</taxon>
    </lineage>
</organism>
<gene>
    <name evidence="2" type="ORF">D3870_02375</name>
</gene>
<proteinExistence type="predicted"/>
<dbReference type="InterPro" id="IPR000182">
    <property type="entry name" value="GNAT_dom"/>
</dbReference>
<dbReference type="EMBL" id="QYUN01000002">
    <property type="protein sequence ID" value="RJG07782.1"/>
    <property type="molecule type" value="Genomic_DNA"/>
</dbReference>
<keyword evidence="2" id="KW-0808">Transferase</keyword>
<dbReference type="InterPro" id="IPR050276">
    <property type="entry name" value="MshD_Acetyltransferase"/>
</dbReference>
<dbReference type="Proteomes" id="UP000285190">
    <property type="component" value="Unassembled WGS sequence"/>
</dbReference>
<name>A0A418X5N5_9BURK</name>
<protein>
    <submittedName>
        <fullName evidence="2">N-acetyltransferase</fullName>
    </submittedName>
</protein>
<dbReference type="PANTHER" id="PTHR43617">
    <property type="entry name" value="L-AMINO ACID N-ACETYLTRANSFERASE"/>
    <property type="match status" value="1"/>
</dbReference>
<dbReference type="AlphaFoldDB" id="A0A418X5N5"/>
<dbReference type="Pfam" id="PF13527">
    <property type="entry name" value="Acetyltransf_9"/>
    <property type="match status" value="1"/>
</dbReference>
<evidence type="ECO:0000313" key="2">
    <source>
        <dbReference type="EMBL" id="RJG07782.1"/>
    </source>
</evidence>
<dbReference type="PROSITE" id="PS51186">
    <property type="entry name" value="GNAT"/>
    <property type="match status" value="1"/>
</dbReference>
<dbReference type="InterPro" id="IPR016181">
    <property type="entry name" value="Acyl_CoA_acyltransferase"/>
</dbReference>
<sequence length="167" mass="17780">MVIRAEEEKDRSAVHAVNAAAFDTAAEADLVDALRVQAQPAISLVAEDGGEIVGHILFSPVSLSGRTDLRIMGLAPMAVAPAHQRTGVGSALVRTGLERCREQGFGAVVVLGHPGFYPRFGFHPSTRFGIDSEYDVPEDAFMVVELRPDYLRGASGTISYHAAFGSV</sequence>
<dbReference type="GO" id="GO:0016747">
    <property type="term" value="F:acyltransferase activity, transferring groups other than amino-acyl groups"/>
    <property type="evidence" value="ECO:0007669"/>
    <property type="project" value="InterPro"/>
</dbReference>
<dbReference type="OrthoDB" id="9797178at2"/>
<dbReference type="PANTHER" id="PTHR43617:SF2">
    <property type="entry name" value="UPF0039 PROTEIN SLL0451"/>
    <property type="match status" value="1"/>
</dbReference>
<reference evidence="2 3" key="1">
    <citation type="submission" date="2018-09" db="EMBL/GenBank/DDBJ databases">
        <authorList>
            <person name="Zhu H."/>
        </authorList>
    </citation>
    <scope>NUCLEOTIDE SEQUENCE [LARGE SCALE GENOMIC DNA]</scope>
    <source>
        <strain evidence="2 3">K2R10-39</strain>
    </source>
</reference>
<evidence type="ECO:0000313" key="3">
    <source>
        <dbReference type="Proteomes" id="UP000285190"/>
    </source>
</evidence>